<feature type="signal peptide" evidence="1">
    <location>
        <begin position="1"/>
        <end position="21"/>
    </location>
</feature>
<evidence type="ECO:0000313" key="2">
    <source>
        <dbReference type="EMBL" id="MFD2552778.1"/>
    </source>
</evidence>
<dbReference type="Proteomes" id="UP001597440">
    <property type="component" value="Unassembled WGS sequence"/>
</dbReference>
<protein>
    <recommendedName>
        <fullName evidence="4">SH3 domain-containing protein</fullName>
    </recommendedName>
</protein>
<organism evidence="2 3">
    <name type="scientific">Sphingobacterium tabacisoli</name>
    <dbReference type="NCBI Taxonomy" id="2044855"/>
    <lineage>
        <taxon>Bacteria</taxon>
        <taxon>Pseudomonadati</taxon>
        <taxon>Bacteroidota</taxon>
        <taxon>Sphingobacteriia</taxon>
        <taxon>Sphingobacteriales</taxon>
        <taxon>Sphingobacteriaceae</taxon>
        <taxon>Sphingobacterium</taxon>
    </lineage>
</organism>
<evidence type="ECO:0000313" key="3">
    <source>
        <dbReference type="Proteomes" id="UP001597440"/>
    </source>
</evidence>
<evidence type="ECO:0008006" key="4">
    <source>
        <dbReference type="Google" id="ProtNLM"/>
    </source>
</evidence>
<reference evidence="3" key="1">
    <citation type="journal article" date="2019" name="Int. J. Syst. Evol. Microbiol.">
        <title>The Global Catalogue of Microorganisms (GCM) 10K type strain sequencing project: providing services to taxonomists for standard genome sequencing and annotation.</title>
        <authorList>
            <consortium name="The Broad Institute Genomics Platform"/>
            <consortium name="The Broad Institute Genome Sequencing Center for Infectious Disease"/>
            <person name="Wu L."/>
            <person name="Ma J."/>
        </authorList>
    </citation>
    <scope>NUCLEOTIDE SEQUENCE [LARGE SCALE GENOMIC DNA]</scope>
    <source>
        <strain evidence="3">KCTC 52298</strain>
    </source>
</reference>
<gene>
    <name evidence="2" type="ORF">ACFSQW_00150</name>
</gene>
<evidence type="ECO:0000256" key="1">
    <source>
        <dbReference type="SAM" id="SignalP"/>
    </source>
</evidence>
<dbReference type="RefSeq" id="WP_210356177.1">
    <property type="nucleotide sequence ID" value="NZ_JAEQMU010000007.1"/>
</dbReference>
<dbReference type="PROSITE" id="PS51257">
    <property type="entry name" value="PROKAR_LIPOPROTEIN"/>
    <property type="match status" value="1"/>
</dbReference>
<dbReference type="EMBL" id="JBHULD010000001">
    <property type="protein sequence ID" value="MFD2552778.1"/>
    <property type="molecule type" value="Genomic_DNA"/>
</dbReference>
<keyword evidence="3" id="KW-1185">Reference proteome</keyword>
<accession>A0ABW5KXL5</accession>
<comment type="caution">
    <text evidence="2">The sequence shown here is derived from an EMBL/GenBank/DDBJ whole genome shotgun (WGS) entry which is preliminary data.</text>
</comment>
<feature type="chain" id="PRO_5046480192" description="SH3 domain-containing protein" evidence="1">
    <location>
        <begin position="22"/>
        <end position="363"/>
    </location>
</feature>
<keyword evidence="1" id="KW-0732">Signal</keyword>
<sequence length="363" mass="41560">MYKCCLLGLFVFIVTSCNGHANKIIDKSNQDSTFQYVEPTLLDTTVVDYTNDIPVTKSFVISRDSVIVRQAMSTGSKAMEKAGYGEAYEVIGEEGDWLAVWSRELYPYEGLHNGEQRVIIAKRKVFIPRSAIGNVSDLKLSKEDALIVSFLQVGEKEPVYNERGLVLKDFVSLDLITEQEYMQRRKDAIESVVRDTLAHVKKDGVLILPAGLKNSVFKDSPIDAEENRAEYEYIGYNPSLQQYIVNGSYYESIDYKLVDMHTGEQTVSMVDFPHFSPDGRHIIALYTNPYEDCVDVELYRIVNKKLEFVASWSFAHWMAGTEAKDIFFTKDNSLYLPVFYNKTFWTEEGQMSKSKQFMRITIK</sequence>
<proteinExistence type="predicted"/>
<name>A0ABW5KXL5_9SPHI</name>